<feature type="transmembrane region" description="Helical" evidence="3">
    <location>
        <begin position="1063"/>
        <end position="1084"/>
    </location>
</feature>
<evidence type="ECO:0000313" key="6">
    <source>
        <dbReference type="Proteomes" id="UP000277300"/>
    </source>
</evidence>
<feature type="transmembrane region" description="Helical" evidence="3">
    <location>
        <begin position="1132"/>
        <end position="1165"/>
    </location>
</feature>
<evidence type="ECO:0000256" key="3">
    <source>
        <dbReference type="SAM" id="Phobius"/>
    </source>
</evidence>
<sequence>MKSINSLQKTTTVSAEEVQAWSSVVLNDTLKLEHAAVDITTDRVLYHLHLELEHSIPESYLAKAEYLTLTWPVGGIWKIMDLSDNNRVIHCLSWRTTEMNHEEVEELAKKVEAANSATDGKSSMLAASESDELPPTLFEWKMQLGEWGNIKHWFLRDIMPPNDRESLGSIYPGFMTAHLMAGFTPLEVQIEVNSLTSVDTVGQTFSADVTWEITLPAITTIREDSVLRELLDILEFDENQFEFTNINSMQEERDMTTSLSPAGPVHFVDSTSLVMPLKTTSESLSHLQYSRRVVAVFSEEMTLHNFPVDQQKLTLMFSTGTGVRKSLRITPALIDAGSFNIANYKLGNVFDVVHHDKVFVGEVDTDKHKKGIRFEMMLERQPEYYVTNVAIPAGIITYLCFISYAPLSDGSLMDTGDRMQIVLTLLLTAVTFKNQARSRASKVFIKIHEAIRVILSSIPAEHREAVLNEYIEARNFHKRELPEICCTESGYLYVKLPNDAPPHAEITEDTQSLHASSRQKAEMEFDVFKDIYEKVNPSGSPLLGLGTDSEKPLRAARPNEAFEAGGGRPVKTRMEIREHDYSFNDGAQERPVIEVVSKDVKTSDIFRLMQVIGDDKEIAAEEGASWWKDAVLEEFSRQDLVVLALIALNEEPSDEVLQQLHELTKELPQGFTPDMFTSLGNAMHEAVVASEPEKPTGPDRSPDLEMKQPSRPTDESVTEAWGQRSYSALLPTALAYRRVEIRVEDFSFSDGSDEKPQIAIDSHDIKGSELNPWPEALDGGGSGDDAASGSSALEQLCRPGGSVGALGGNKNKDEFSFFLKAFDEVSEQQKVRQELQSAIDNFQVAHEPEHEQLLLLESSEGASKSQIIQRKKQLGATAGANSGATSASMRRLERWVDQAEIMEMTYIEEVESAQFMLEDARRDTFCAAIVNNEGKGLDSVQTLATNFVALGAKREDAILKAGEILANRSNMMLLVTSLRGMFDELRKRDIMKMTERRNRDRSKALEKRERMTQKFQNKQQLIAEKIERTREAQRQQEEEARLQRRLQELKEWRAQTARERSKFVWTITKADVLVVLVIMAIVFFENLRDVAFVKPLCQPDEGHHWWMVSWWAPSSLQVFGCEVAYGMKILGILLVLGVLFFVVAQLNLVAVTLPVLGAGLLYYVRAEWMNMFFRLPLLLVIYGFNSAILYLFSHFENRSGDAHVVKDKDGDHTNTVSKQRNVLLYMVFPLFSLLLTVVTGVGIACDSPEQCAASAYAATTSVLAGLWELARGAYRL</sequence>
<dbReference type="AlphaFoldDB" id="A0A3F2S1Y3"/>
<dbReference type="Proteomes" id="UP000284657">
    <property type="component" value="Unassembled WGS sequence"/>
</dbReference>
<dbReference type="OrthoDB" id="5975154at2759"/>
<feature type="region of interest" description="Disordered" evidence="2">
    <location>
        <begin position="687"/>
        <end position="719"/>
    </location>
</feature>
<dbReference type="PANTHER" id="PTHR18945">
    <property type="entry name" value="NEUROTRANSMITTER GATED ION CHANNEL"/>
    <property type="match status" value="1"/>
</dbReference>
<comment type="caution">
    <text evidence="4">The sequence shown here is derived from an EMBL/GenBank/DDBJ whole genome shotgun (WGS) entry which is preliminary data.</text>
</comment>
<feature type="compositionally biased region" description="Basic and acidic residues" evidence="2">
    <location>
        <begin position="691"/>
        <end position="714"/>
    </location>
</feature>
<feature type="coiled-coil region" evidence="1">
    <location>
        <begin position="1018"/>
        <end position="1055"/>
    </location>
</feature>
<evidence type="ECO:0000313" key="5">
    <source>
        <dbReference type="EMBL" id="RLN71596.1"/>
    </source>
</evidence>
<evidence type="ECO:0000313" key="7">
    <source>
        <dbReference type="Proteomes" id="UP000284657"/>
    </source>
</evidence>
<name>A0A3F2S1Y3_9STRA</name>
<dbReference type="InterPro" id="IPR036734">
    <property type="entry name" value="Neur_chan_lig-bd_sf"/>
</dbReference>
<organism evidence="4 6">
    <name type="scientific">Phytophthora kernoviae</name>
    <dbReference type="NCBI Taxonomy" id="325452"/>
    <lineage>
        <taxon>Eukaryota</taxon>
        <taxon>Sar</taxon>
        <taxon>Stramenopiles</taxon>
        <taxon>Oomycota</taxon>
        <taxon>Peronosporomycetes</taxon>
        <taxon>Peronosporales</taxon>
        <taxon>Peronosporaceae</taxon>
        <taxon>Phytophthora</taxon>
    </lineage>
</organism>
<dbReference type="Gene3D" id="1.20.58.390">
    <property type="entry name" value="Neurotransmitter-gated ion-channel transmembrane domain"/>
    <property type="match status" value="1"/>
</dbReference>
<keyword evidence="3" id="KW-1133">Transmembrane helix</keyword>
<proteinExistence type="predicted"/>
<dbReference type="GO" id="GO:0004888">
    <property type="term" value="F:transmembrane signaling receptor activity"/>
    <property type="evidence" value="ECO:0007669"/>
    <property type="project" value="InterPro"/>
</dbReference>
<evidence type="ECO:0000256" key="1">
    <source>
        <dbReference type="SAM" id="Coils"/>
    </source>
</evidence>
<evidence type="ECO:0000313" key="4">
    <source>
        <dbReference type="EMBL" id="RLN68757.1"/>
    </source>
</evidence>
<feature type="transmembrane region" description="Helical" evidence="3">
    <location>
        <begin position="1222"/>
        <end position="1244"/>
    </location>
</feature>
<dbReference type="Gene3D" id="2.70.170.10">
    <property type="entry name" value="Neurotransmitter-gated ion-channel ligand-binding domain"/>
    <property type="match status" value="1"/>
</dbReference>
<keyword evidence="1" id="KW-0175">Coiled coil</keyword>
<dbReference type="EMBL" id="MBAD02000056">
    <property type="protein sequence ID" value="RLN71596.1"/>
    <property type="molecule type" value="Genomic_DNA"/>
</dbReference>
<dbReference type="GO" id="GO:0016020">
    <property type="term" value="C:membrane"/>
    <property type="evidence" value="ECO:0007669"/>
    <property type="project" value="InterPro"/>
</dbReference>
<dbReference type="InterPro" id="IPR006201">
    <property type="entry name" value="Neur_channel"/>
</dbReference>
<accession>A0A3F2S1Y3</accession>
<dbReference type="InterPro" id="IPR038050">
    <property type="entry name" value="Neuro_actylchol_rec"/>
</dbReference>
<evidence type="ECO:0000256" key="2">
    <source>
        <dbReference type="SAM" id="MobiDB-lite"/>
    </source>
</evidence>
<dbReference type="GO" id="GO:0005230">
    <property type="term" value="F:extracellular ligand-gated monoatomic ion channel activity"/>
    <property type="evidence" value="ECO:0007669"/>
    <property type="project" value="InterPro"/>
</dbReference>
<gene>
    <name evidence="5" type="ORF">BBJ29_006480</name>
    <name evidence="4" type="ORF">BBP00_00000854</name>
</gene>
<keyword evidence="3" id="KW-0472">Membrane</keyword>
<feature type="transmembrane region" description="Helical" evidence="3">
    <location>
        <begin position="1171"/>
        <end position="1192"/>
    </location>
</feature>
<protein>
    <submittedName>
        <fullName evidence="4">Uncharacterized protein</fullName>
    </submittedName>
</protein>
<keyword evidence="3" id="KW-0812">Transmembrane</keyword>
<reference evidence="6 7" key="1">
    <citation type="submission" date="2018-07" db="EMBL/GenBank/DDBJ databases">
        <title>Genome sequencing of oomycete isolates from Chile give support for New Zealand origin for Phytophthora kernoviae and make available the first Nothophytophthora sp. genome.</title>
        <authorList>
            <person name="Studholme D.J."/>
            <person name="Sanfuentes E."/>
            <person name="Panda P."/>
            <person name="Hill R."/>
            <person name="Sambles C."/>
            <person name="Grant M."/>
            <person name="Williams N.M."/>
            <person name="Mcdougal R.L."/>
        </authorList>
    </citation>
    <scope>NUCLEOTIDE SEQUENCE [LARGE SCALE GENOMIC DNA]</scope>
    <source>
        <strain evidence="4">Chile6</strain>
        <strain evidence="5">Chile7</strain>
    </source>
</reference>
<dbReference type="EMBL" id="MBDO02000010">
    <property type="protein sequence ID" value="RLN68757.1"/>
    <property type="molecule type" value="Genomic_DNA"/>
</dbReference>
<dbReference type="Proteomes" id="UP000277300">
    <property type="component" value="Unassembled WGS sequence"/>
</dbReference>
<feature type="region of interest" description="Disordered" evidence="2">
    <location>
        <begin position="765"/>
        <end position="795"/>
    </location>
</feature>